<evidence type="ECO:0000256" key="3">
    <source>
        <dbReference type="ARBA" id="ARBA00022833"/>
    </source>
</evidence>
<evidence type="ECO:0000256" key="4">
    <source>
        <dbReference type="PROSITE-ProRule" id="PRU00391"/>
    </source>
</evidence>
<keyword evidence="1" id="KW-0479">Metal-binding</keyword>
<dbReference type="GO" id="GO:0005634">
    <property type="term" value="C:nucleus"/>
    <property type="evidence" value="ECO:0007669"/>
    <property type="project" value="TreeGrafter"/>
</dbReference>
<dbReference type="GO" id="GO:0003684">
    <property type="term" value="F:damaged DNA binding"/>
    <property type="evidence" value="ECO:0007669"/>
    <property type="project" value="InterPro"/>
</dbReference>
<evidence type="ECO:0000256" key="1">
    <source>
        <dbReference type="ARBA" id="ARBA00022723"/>
    </source>
</evidence>
<evidence type="ECO:0000259" key="6">
    <source>
        <dbReference type="PROSITE" id="PS51999"/>
    </source>
</evidence>
<dbReference type="SUPFAM" id="SSF46946">
    <property type="entry name" value="S13-like H2TH domain"/>
    <property type="match status" value="1"/>
</dbReference>
<organism evidence="7 8">
    <name type="scientific">Pseudo-nitzschia multistriata</name>
    <dbReference type="NCBI Taxonomy" id="183589"/>
    <lineage>
        <taxon>Eukaryota</taxon>
        <taxon>Sar</taxon>
        <taxon>Stramenopiles</taxon>
        <taxon>Ochrophyta</taxon>
        <taxon>Bacillariophyta</taxon>
        <taxon>Bacillariophyceae</taxon>
        <taxon>Bacillariophycidae</taxon>
        <taxon>Bacillariales</taxon>
        <taxon>Bacillariaceae</taxon>
        <taxon>Pseudo-nitzschia</taxon>
    </lineage>
</organism>
<protein>
    <submittedName>
        <fullName evidence="7">Uncharacterized protein</fullName>
    </submittedName>
</protein>
<dbReference type="PANTHER" id="PTHR22993:SF9">
    <property type="entry name" value="FORMAMIDOPYRIMIDINE-DNA GLYCOSYLASE"/>
    <property type="match status" value="1"/>
</dbReference>
<dbReference type="GO" id="GO:0003906">
    <property type="term" value="F:DNA-(apurinic or apyrimidinic site) endonuclease activity"/>
    <property type="evidence" value="ECO:0007669"/>
    <property type="project" value="InterPro"/>
</dbReference>
<keyword evidence="2 4" id="KW-0863">Zinc-finger</keyword>
<feature type="domain" description="GRF-type" evidence="6">
    <location>
        <begin position="390"/>
        <end position="439"/>
    </location>
</feature>
<feature type="domain" description="GRF-type" evidence="6">
    <location>
        <begin position="344"/>
        <end position="386"/>
    </location>
</feature>
<dbReference type="InterPro" id="IPR015886">
    <property type="entry name" value="H2TH_FPG"/>
</dbReference>
<evidence type="ECO:0000313" key="8">
    <source>
        <dbReference type="Proteomes" id="UP000291116"/>
    </source>
</evidence>
<name>A0A448Z2L5_9STRA</name>
<accession>A0A448Z2L5</accession>
<dbReference type="Gene3D" id="1.10.8.50">
    <property type="match status" value="1"/>
</dbReference>
<proteinExistence type="predicted"/>
<dbReference type="AlphaFoldDB" id="A0A448Z2L5"/>
<evidence type="ECO:0000259" key="5">
    <source>
        <dbReference type="PROSITE" id="PS51066"/>
    </source>
</evidence>
<sequence length="451" mass="50083">MVEGPGATRNGCKVQPVVGLVLRDFTIQKPCGKSDEDKKKVELEGRRLESAFSVGKEVFLLLGPVCFNEKNGNTVEEQEQRRSEFDTKPIAIRLHFGMNGVLTVRKLGGPSRLSPWRRNDKSLPKCTIKFSKSDSVDGKKSNRSISDTNETVVIETVSSTCTVVSSVVARSKLNRLQRKDVCADATTFEPELVLEDIFEKRSTAMVCDAILDQERFPGVGNIIKIEGLHKAGVHPRRLVETLSREELKRTILECRAYAMGWLSTGRAPAKQVYNRTKCGSCNVGRVRMVKMGKDLSRVTFWCEKCQPFAGMDVAKPRTRVLQNKTSINVTVPEVHAPPVLTSCCPQHGSKTVVLRRVRKAASPNINRLFRTCKVQGCPYFSWADSHLPLCGCHIKTILRVSKTERTGGRWFLSCAAASSRSHKSQKSNGCAFFQWVTPGQMAPLQGLSPLS</sequence>
<dbReference type="EMBL" id="CAACVS010000084">
    <property type="protein sequence ID" value="VEU36303.1"/>
    <property type="molecule type" value="Genomic_DNA"/>
</dbReference>
<dbReference type="SMART" id="SM01232">
    <property type="entry name" value="H2TH"/>
    <property type="match status" value="1"/>
</dbReference>
<evidence type="ECO:0000256" key="2">
    <source>
        <dbReference type="ARBA" id="ARBA00022771"/>
    </source>
</evidence>
<dbReference type="InterPro" id="IPR010666">
    <property type="entry name" value="Znf_GRF"/>
</dbReference>
<dbReference type="PROSITE" id="PS51999">
    <property type="entry name" value="ZF_GRF"/>
    <property type="match status" value="2"/>
</dbReference>
<dbReference type="InterPro" id="IPR000214">
    <property type="entry name" value="Znf_DNA_glyclase/AP_lyase"/>
</dbReference>
<dbReference type="GO" id="GO:0019104">
    <property type="term" value="F:DNA N-glycosylase activity"/>
    <property type="evidence" value="ECO:0007669"/>
    <property type="project" value="TreeGrafter"/>
</dbReference>
<dbReference type="GO" id="GO:0006284">
    <property type="term" value="P:base-excision repair"/>
    <property type="evidence" value="ECO:0007669"/>
    <property type="project" value="InterPro"/>
</dbReference>
<dbReference type="GO" id="GO:0008270">
    <property type="term" value="F:zinc ion binding"/>
    <property type="evidence" value="ECO:0007669"/>
    <property type="project" value="UniProtKB-KW"/>
</dbReference>
<dbReference type="PANTHER" id="PTHR22993">
    <property type="entry name" value="FORMAMIDOPYRIMIDINE-DNA GLYCOSYLASE"/>
    <property type="match status" value="1"/>
</dbReference>
<evidence type="ECO:0000313" key="7">
    <source>
        <dbReference type="EMBL" id="VEU36303.1"/>
    </source>
</evidence>
<feature type="domain" description="FPG-type" evidence="5">
    <location>
        <begin position="271"/>
        <end position="307"/>
    </location>
</feature>
<keyword evidence="3" id="KW-0862">Zinc</keyword>
<dbReference type="OrthoDB" id="498125at2759"/>
<dbReference type="PROSITE" id="PS51066">
    <property type="entry name" value="ZF_FPG_2"/>
    <property type="match status" value="1"/>
</dbReference>
<dbReference type="InterPro" id="IPR010979">
    <property type="entry name" value="Ribosomal_uS13-like_H2TH"/>
</dbReference>
<gene>
    <name evidence="7" type="ORF">PSNMU_V1.4_AUG-EV-PASAV3_0030570</name>
</gene>
<keyword evidence="8" id="KW-1185">Reference proteome</keyword>
<dbReference type="Proteomes" id="UP000291116">
    <property type="component" value="Unassembled WGS sequence"/>
</dbReference>
<reference evidence="7 8" key="1">
    <citation type="submission" date="2019-01" db="EMBL/GenBank/DDBJ databases">
        <authorList>
            <person name="Ferrante I. M."/>
        </authorList>
    </citation>
    <scope>NUCLEOTIDE SEQUENCE [LARGE SCALE GENOMIC DNA]</scope>
    <source>
        <strain evidence="7 8">B856</strain>
    </source>
</reference>